<organism evidence="1 2">
    <name type="scientific">Polarella glacialis</name>
    <name type="common">Dinoflagellate</name>
    <dbReference type="NCBI Taxonomy" id="89957"/>
    <lineage>
        <taxon>Eukaryota</taxon>
        <taxon>Sar</taxon>
        <taxon>Alveolata</taxon>
        <taxon>Dinophyceae</taxon>
        <taxon>Suessiales</taxon>
        <taxon>Suessiaceae</taxon>
        <taxon>Polarella</taxon>
    </lineage>
</organism>
<gene>
    <name evidence="1" type="ORF">PGLA1383_LOCUS2473</name>
</gene>
<dbReference type="Proteomes" id="UP000654075">
    <property type="component" value="Unassembled WGS sequence"/>
</dbReference>
<protein>
    <submittedName>
        <fullName evidence="1">Uncharacterized protein</fullName>
    </submittedName>
</protein>
<accession>A0A813DAK8</accession>
<dbReference type="EMBL" id="CAJNNV010000768">
    <property type="protein sequence ID" value="CAE8583511.1"/>
    <property type="molecule type" value="Genomic_DNA"/>
</dbReference>
<evidence type="ECO:0000313" key="2">
    <source>
        <dbReference type="Proteomes" id="UP000654075"/>
    </source>
</evidence>
<comment type="caution">
    <text evidence="1">The sequence shown here is derived from an EMBL/GenBank/DDBJ whole genome shotgun (WGS) entry which is preliminary data.</text>
</comment>
<reference evidence="1" key="1">
    <citation type="submission" date="2021-02" db="EMBL/GenBank/DDBJ databases">
        <authorList>
            <person name="Dougan E. K."/>
            <person name="Rhodes N."/>
            <person name="Thang M."/>
            <person name="Chan C."/>
        </authorList>
    </citation>
    <scope>NUCLEOTIDE SEQUENCE</scope>
</reference>
<proteinExistence type="predicted"/>
<dbReference type="AlphaFoldDB" id="A0A813DAK8"/>
<name>A0A813DAK8_POLGL</name>
<keyword evidence="2" id="KW-1185">Reference proteome</keyword>
<evidence type="ECO:0000313" key="1">
    <source>
        <dbReference type="EMBL" id="CAE8583511.1"/>
    </source>
</evidence>
<sequence length="102" mass="11387">MIPSTELSFVAYGSLAIVSFQQQVWLENWAWMLPTSFRCCPCCAVLLACLVALHPRSSGTCYHELTTCLKKYGFEMHSSHRSPWDGGDAWLLAAELASHHIA</sequence>